<dbReference type="Proteomes" id="UP000320176">
    <property type="component" value="Unassembled WGS sequence"/>
</dbReference>
<comment type="caution">
    <text evidence="3">The sequence shown here is derived from an EMBL/GenBank/DDBJ whole genome shotgun (WGS) entry which is preliminary data.</text>
</comment>
<keyword evidence="2" id="KW-0472">Membrane</keyword>
<feature type="region of interest" description="Disordered" evidence="1">
    <location>
        <begin position="482"/>
        <end position="512"/>
    </location>
</feature>
<dbReference type="RefSeq" id="WP_146520681.1">
    <property type="nucleotide sequence ID" value="NZ_CP151726.1"/>
</dbReference>
<feature type="transmembrane region" description="Helical" evidence="2">
    <location>
        <begin position="20"/>
        <end position="41"/>
    </location>
</feature>
<dbReference type="PANTHER" id="PTHR34351">
    <property type="entry name" value="SLR1927 PROTEIN-RELATED"/>
    <property type="match status" value="1"/>
</dbReference>
<feature type="transmembrane region" description="Helical" evidence="2">
    <location>
        <begin position="78"/>
        <end position="97"/>
    </location>
</feature>
<evidence type="ECO:0000256" key="1">
    <source>
        <dbReference type="SAM" id="MobiDB-lite"/>
    </source>
</evidence>
<gene>
    <name evidence="3" type="ORF">Pla52n_33830</name>
</gene>
<dbReference type="OrthoDB" id="9812729at2"/>
<feature type="region of interest" description="Disordered" evidence="1">
    <location>
        <begin position="409"/>
        <end position="434"/>
    </location>
</feature>
<accession>A0A5C6AQL6</accession>
<evidence type="ECO:0000256" key="2">
    <source>
        <dbReference type="SAM" id="Phobius"/>
    </source>
</evidence>
<keyword evidence="2" id="KW-1133">Transmembrane helix</keyword>
<protein>
    <submittedName>
        <fullName evidence="3">Uncharacterized protein</fullName>
    </submittedName>
</protein>
<dbReference type="EMBL" id="SJPN01000004">
    <property type="protein sequence ID" value="TWU02333.1"/>
    <property type="molecule type" value="Genomic_DNA"/>
</dbReference>
<reference evidence="3 4" key="1">
    <citation type="submission" date="2019-02" db="EMBL/GenBank/DDBJ databases">
        <title>Deep-cultivation of Planctomycetes and their phenomic and genomic characterization uncovers novel biology.</title>
        <authorList>
            <person name="Wiegand S."/>
            <person name="Jogler M."/>
            <person name="Boedeker C."/>
            <person name="Pinto D."/>
            <person name="Vollmers J."/>
            <person name="Rivas-Marin E."/>
            <person name="Kohn T."/>
            <person name="Peeters S.H."/>
            <person name="Heuer A."/>
            <person name="Rast P."/>
            <person name="Oberbeckmann S."/>
            <person name="Bunk B."/>
            <person name="Jeske O."/>
            <person name="Meyerdierks A."/>
            <person name="Storesund J.E."/>
            <person name="Kallscheuer N."/>
            <person name="Luecker S."/>
            <person name="Lage O.M."/>
            <person name="Pohl T."/>
            <person name="Merkel B.J."/>
            <person name="Hornburger P."/>
            <person name="Mueller R.-W."/>
            <person name="Bruemmer F."/>
            <person name="Labrenz M."/>
            <person name="Spormann A.M."/>
            <person name="Op Den Camp H."/>
            <person name="Overmann J."/>
            <person name="Amann R."/>
            <person name="Jetten M.S.M."/>
            <person name="Mascher T."/>
            <person name="Medema M.H."/>
            <person name="Devos D.P."/>
            <person name="Kaster A.-K."/>
            <person name="Ovreas L."/>
            <person name="Rohde M."/>
            <person name="Galperin M.Y."/>
            <person name="Jogler C."/>
        </authorList>
    </citation>
    <scope>NUCLEOTIDE SEQUENCE [LARGE SCALE GENOMIC DNA]</scope>
    <source>
        <strain evidence="3 4">Pla52n</strain>
    </source>
</reference>
<dbReference type="PANTHER" id="PTHR34351:SF1">
    <property type="entry name" value="SLR1927 PROTEIN"/>
    <property type="match status" value="1"/>
</dbReference>
<name>A0A5C6AQL6_9BACT</name>
<organism evidence="3 4">
    <name type="scientific">Stieleria varia</name>
    <dbReference type="NCBI Taxonomy" id="2528005"/>
    <lineage>
        <taxon>Bacteria</taxon>
        <taxon>Pseudomonadati</taxon>
        <taxon>Planctomycetota</taxon>
        <taxon>Planctomycetia</taxon>
        <taxon>Pirellulales</taxon>
        <taxon>Pirellulaceae</taxon>
        <taxon>Stieleria</taxon>
    </lineage>
</organism>
<evidence type="ECO:0000313" key="4">
    <source>
        <dbReference type="Proteomes" id="UP000320176"/>
    </source>
</evidence>
<evidence type="ECO:0000313" key="3">
    <source>
        <dbReference type="EMBL" id="TWU02333.1"/>
    </source>
</evidence>
<keyword evidence="4" id="KW-1185">Reference proteome</keyword>
<keyword evidence="2" id="KW-0812">Transmembrane</keyword>
<sequence>MRLQSNSDDRPVLPKRVRATLAWMGRVLTYAFRWSVAVVLFPLTAYLTFRRSLTAASVTLLLTTITALNIIWGYPWVGMLGISVSGLIIGWVVNRWMRPWLSVSLKVPASAIAGQAFHLSARLTNRRRVPAIDVRIGWSCDRKRNDKAGQQRWVSSGSQYVALIRPSTSIEMSGTMSFMKRGLHSIPPLHIDSMFPFFLFRDHQSVPSDAQIAITPIPLRGDEDPAARMLLSSVGDWTKRLTMGSAIEYIGSREYQTGMPVRRWDFASWARLGKPIVREYHAPTVRTVTLVVDCAIAMEATKTLSKREKQTQAEQRDLTLERLYSLAATAVVDLMAAGIELQMYLTCEPTSIRNEKGFRRGRVMDNEPLMIRLAAAEYCSSDLSDERLREIYDATRGEPVLLLTARGLRSSGDRSTSVDPRDSADVRNQSELSKAPGNVTVIRIDMDHAHADHSVPNENSVSGIEATMTSDRHDWRVDPKAEIPHVPMSNSTATVEPLRGEGLSVSSEESYP</sequence>
<proteinExistence type="predicted"/>
<dbReference type="AlphaFoldDB" id="A0A5C6AQL6"/>